<proteinExistence type="predicted"/>
<evidence type="ECO:0000313" key="1">
    <source>
        <dbReference type="EMBL" id="PMD27363.1"/>
    </source>
</evidence>
<organism evidence="1 2">
    <name type="scientific">Hyaloscypha hepaticicola</name>
    <dbReference type="NCBI Taxonomy" id="2082293"/>
    <lineage>
        <taxon>Eukaryota</taxon>
        <taxon>Fungi</taxon>
        <taxon>Dikarya</taxon>
        <taxon>Ascomycota</taxon>
        <taxon>Pezizomycotina</taxon>
        <taxon>Leotiomycetes</taxon>
        <taxon>Helotiales</taxon>
        <taxon>Hyaloscyphaceae</taxon>
        <taxon>Hyaloscypha</taxon>
    </lineage>
</organism>
<evidence type="ECO:0000313" key="2">
    <source>
        <dbReference type="Proteomes" id="UP000235672"/>
    </source>
</evidence>
<reference evidence="1 2" key="1">
    <citation type="submission" date="2016-05" db="EMBL/GenBank/DDBJ databases">
        <title>A degradative enzymes factory behind the ericoid mycorrhizal symbiosis.</title>
        <authorList>
            <consortium name="DOE Joint Genome Institute"/>
            <person name="Martino E."/>
            <person name="Morin E."/>
            <person name="Grelet G."/>
            <person name="Kuo A."/>
            <person name="Kohler A."/>
            <person name="Daghino S."/>
            <person name="Barry K."/>
            <person name="Choi C."/>
            <person name="Cichocki N."/>
            <person name="Clum A."/>
            <person name="Copeland A."/>
            <person name="Hainaut M."/>
            <person name="Haridas S."/>
            <person name="Labutti K."/>
            <person name="Lindquist E."/>
            <person name="Lipzen A."/>
            <person name="Khouja H.-R."/>
            <person name="Murat C."/>
            <person name="Ohm R."/>
            <person name="Olson A."/>
            <person name="Spatafora J."/>
            <person name="Veneault-Fourrey C."/>
            <person name="Henrissat B."/>
            <person name="Grigoriev I."/>
            <person name="Martin F."/>
            <person name="Perotto S."/>
        </authorList>
    </citation>
    <scope>NUCLEOTIDE SEQUENCE [LARGE SCALE GENOMIC DNA]</scope>
    <source>
        <strain evidence="1 2">UAMH 7357</strain>
    </source>
</reference>
<name>A0A2J6QM68_9HELO</name>
<dbReference type="Proteomes" id="UP000235672">
    <property type="component" value="Unassembled WGS sequence"/>
</dbReference>
<dbReference type="AlphaFoldDB" id="A0A2J6QM68"/>
<dbReference type="EMBL" id="KZ613466">
    <property type="protein sequence ID" value="PMD27363.1"/>
    <property type="molecule type" value="Genomic_DNA"/>
</dbReference>
<gene>
    <name evidence="1" type="ORF">NA56DRAFT_697543</name>
</gene>
<keyword evidence="2" id="KW-1185">Reference proteome</keyword>
<protein>
    <submittedName>
        <fullName evidence="1">Uncharacterized protein</fullName>
    </submittedName>
</protein>
<sequence length="75" mass="8676">MDTTVTTETYSDPRANEATSDFDDKLQVTRTTTCQYSRTLSTYTEYGTYTRETVQEAFKESLLAIQTETERAREQ</sequence>
<accession>A0A2J6QM68</accession>